<organism evidence="2 3">
    <name type="scientific">Candidatus Woesebacteria bacterium RIFCSPHIGHO2_02_FULL_39_13</name>
    <dbReference type="NCBI Taxonomy" id="1802505"/>
    <lineage>
        <taxon>Bacteria</taxon>
        <taxon>Candidatus Woeseibacteriota</taxon>
    </lineage>
</organism>
<gene>
    <name evidence="2" type="ORF">A3D01_03595</name>
</gene>
<sequence>MSACWTTPQTSTQVSITPLTYKSPLESESCIIKSLGETAYKEIYKGVRNPTYTEHLKYGVCNKGEVKNSVITYYTKEEKIPKGTDACLRTVLGGGVYEKVRAGNTDVPHDLRGKVDRCFGVNPQAFEQARVYKAPDQVRSCLNDTLGETRFNEINSGASQPTEEERVKGSICFSKLNTNQSRFLPPPPEEVHYLETDPNIVELSDAVQETQKVNTQSLGGKLVFAGKSLANSNVYIYIYSTEPIVVTTKADDNGDWVYELNQPLNGEKHIAYAATRTSEGKYVRSSVFDFTVVAAETDLQNQLVNEAQLTQETGRGFIARVLVLAIVLCVTIILILSSFKALRKKHGIQKTEDNQKVSQNQPLQN</sequence>
<keyword evidence="1" id="KW-0812">Transmembrane</keyword>
<reference evidence="2 3" key="1">
    <citation type="journal article" date="2016" name="Nat. Commun.">
        <title>Thousands of microbial genomes shed light on interconnected biogeochemical processes in an aquifer system.</title>
        <authorList>
            <person name="Anantharaman K."/>
            <person name="Brown C.T."/>
            <person name="Hug L.A."/>
            <person name="Sharon I."/>
            <person name="Castelle C.J."/>
            <person name="Probst A.J."/>
            <person name="Thomas B.C."/>
            <person name="Singh A."/>
            <person name="Wilkins M.J."/>
            <person name="Karaoz U."/>
            <person name="Brodie E.L."/>
            <person name="Williams K.H."/>
            <person name="Hubbard S.S."/>
            <person name="Banfield J.F."/>
        </authorList>
    </citation>
    <scope>NUCLEOTIDE SEQUENCE [LARGE SCALE GENOMIC DNA]</scope>
</reference>
<keyword evidence="1" id="KW-0472">Membrane</keyword>
<name>A0A1F7Z4F7_9BACT</name>
<accession>A0A1F7Z4F7</accession>
<dbReference type="Proteomes" id="UP000177169">
    <property type="component" value="Unassembled WGS sequence"/>
</dbReference>
<dbReference type="EMBL" id="MGGR01000010">
    <property type="protein sequence ID" value="OGM33989.1"/>
    <property type="molecule type" value="Genomic_DNA"/>
</dbReference>
<proteinExistence type="predicted"/>
<comment type="caution">
    <text evidence="2">The sequence shown here is derived from an EMBL/GenBank/DDBJ whole genome shotgun (WGS) entry which is preliminary data.</text>
</comment>
<evidence type="ECO:0000313" key="3">
    <source>
        <dbReference type="Proteomes" id="UP000177169"/>
    </source>
</evidence>
<evidence type="ECO:0000256" key="1">
    <source>
        <dbReference type="SAM" id="Phobius"/>
    </source>
</evidence>
<feature type="transmembrane region" description="Helical" evidence="1">
    <location>
        <begin position="317"/>
        <end position="336"/>
    </location>
</feature>
<keyword evidence="1" id="KW-1133">Transmembrane helix</keyword>
<dbReference type="AlphaFoldDB" id="A0A1F7Z4F7"/>
<evidence type="ECO:0008006" key="4">
    <source>
        <dbReference type="Google" id="ProtNLM"/>
    </source>
</evidence>
<evidence type="ECO:0000313" key="2">
    <source>
        <dbReference type="EMBL" id="OGM33989.1"/>
    </source>
</evidence>
<protein>
    <recommendedName>
        <fullName evidence="4">Bacterial Ig-like domain-containing protein</fullName>
    </recommendedName>
</protein>